<feature type="region of interest" description="Disordered" evidence="2">
    <location>
        <begin position="113"/>
        <end position="143"/>
    </location>
</feature>
<evidence type="ECO:0000313" key="5">
    <source>
        <dbReference type="Proteomes" id="UP000050794"/>
    </source>
</evidence>
<proteinExistence type="predicted"/>
<dbReference type="InterPro" id="IPR019018">
    <property type="entry name" value="Rab-bd_FIP-RBD"/>
</dbReference>
<dbReference type="Gene3D" id="1.20.5.2440">
    <property type="match status" value="1"/>
</dbReference>
<dbReference type="PROSITE" id="PS51511">
    <property type="entry name" value="FIP_RBD"/>
    <property type="match status" value="1"/>
</dbReference>
<name>A0A183UQZ2_TOXCA</name>
<reference evidence="6" key="1">
    <citation type="submission" date="2016-06" db="UniProtKB">
        <authorList>
            <consortium name="WormBaseParasite"/>
        </authorList>
    </citation>
    <scope>IDENTIFICATION</scope>
</reference>
<dbReference type="Pfam" id="PF09457">
    <property type="entry name" value="RBD-FIP"/>
    <property type="match status" value="1"/>
</dbReference>
<dbReference type="EMBL" id="UYWY01020663">
    <property type="protein sequence ID" value="VDM42233.1"/>
    <property type="molecule type" value="Genomic_DNA"/>
</dbReference>
<feature type="domain" description="FIP-RBD" evidence="3">
    <location>
        <begin position="150"/>
        <end position="212"/>
    </location>
</feature>
<keyword evidence="5" id="KW-1185">Reference proteome</keyword>
<dbReference type="Proteomes" id="UP000050794">
    <property type="component" value="Unassembled WGS sequence"/>
</dbReference>
<dbReference type="InterPro" id="IPR037245">
    <property type="entry name" value="FIP-RBD_C_sf"/>
</dbReference>
<evidence type="ECO:0000256" key="1">
    <source>
        <dbReference type="ARBA" id="ARBA00022448"/>
    </source>
</evidence>
<evidence type="ECO:0000313" key="6">
    <source>
        <dbReference type="WBParaSite" id="TCNE_0001091201-mRNA-1"/>
    </source>
</evidence>
<dbReference type="AlphaFoldDB" id="A0A183UQZ2"/>
<sequence length="219" mass="23818">MFIGSTALDTLKRKMHIGKKRDRDGEAASIAAFPHNSGRGSPFAEGINFNTSRRSLQMNDLDRAGLIIPPVKIRQEASMLTGRSTPTVTTIEPLVEEPLHGFCSNAGSSFSVHNSRTSSPVSLSDGDDCASTPGRPLSTTSSGFGSVRSALGVNDTFNKDAKKPSYEELEKLVNEMQAEIANREAREKDLKEYIGVLLSRIMEQNPNLLESVTATPQHR</sequence>
<accession>A0A183UQZ2</accession>
<evidence type="ECO:0000313" key="4">
    <source>
        <dbReference type="EMBL" id="VDM42233.1"/>
    </source>
</evidence>
<organism evidence="5 6">
    <name type="scientific">Toxocara canis</name>
    <name type="common">Canine roundworm</name>
    <dbReference type="NCBI Taxonomy" id="6265"/>
    <lineage>
        <taxon>Eukaryota</taxon>
        <taxon>Metazoa</taxon>
        <taxon>Ecdysozoa</taxon>
        <taxon>Nematoda</taxon>
        <taxon>Chromadorea</taxon>
        <taxon>Rhabditida</taxon>
        <taxon>Spirurina</taxon>
        <taxon>Ascaridomorpha</taxon>
        <taxon>Ascaridoidea</taxon>
        <taxon>Toxocaridae</taxon>
        <taxon>Toxocara</taxon>
    </lineage>
</organism>
<dbReference type="SUPFAM" id="SSF144270">
    <property type="entry name" value="Eferin C-derminal domain-like"/>
    <property type="match status" value="1"/>
</dbReference>
<protein>
    <submittedName>
        <fullName evidence="6">FIP-RBD domain-containing protein</fullName>
    </submittedName>
</protein>
<dbReference type="WBParaSite" id="TCNE_0001091201-mRNA-1">
    <property type="protein sequence ID" value="TCNE_0001091201-mRNA-1"/>
    <property type="gene ID" value="TCNE_0001091201"/>
</dbReference>
<feature type="compositionally biased region" description="Polar residues" evidence="2">
    <location>
        <begin position="113"/>
        <end position="122"/>
    </location>
</feature>
<reference evidence="4 5" key="2">
    <citation type="submission" date="2018-11" db="EMBL/GenBank/DDBJ databases">
        <authorList>
            <consortium name="Pathogen Informatics"/>
        </authorList>
    </citation>
    <scope>NUCLEOTIDE SEQUENCE [LARGE SCALE GENOMIC DNA]</scope>
</reference>
<evidence type="ECO:0000256" key="2">
    <source>
        <dbReference type="SAM" id="MobiDB-lite"/>
    </source>
</evidence>
<keyword evidence="1" id="KW-0813">Transport</keyword>
<evidence type="ECO:0000259" key="3">
    <source>
        <dbReference type="PROSITE" id="PS51511"/>
    </source>
</evidence>
<gene>
    <name evidence="4" type="ORF">TCNE_LOCUS10912</name>
</gene>